<dbReference type="Proteomes" id="UP000093902">
    <property type="component" value="Unassembled WGS sequence"/>
</dbReference>
<evidence type="ECO:0000313" key="1">
    <source>
        <dbReference type="EMBL" id="OBB26912.1"/>
    </source>
</evidence>
<proteinExistence type="predicted"/>
<dbReference type="EMBL" id="LZSO01000031">
    <property type="protein sequence ID" value="OBB26912.1"/>
    <property type="molecule type" value="Genomic_DNA"/>
</dbReference>
<dbReference type="AlphaFoldDB" id="A0A1A0QXU4"/>
<sequence>MVDIVDRAPDAVPAKSPLVMAMAGGDFKLIKESSLYTPNGAALLQFLRFYWLHPDSRSELTDERALERLREVQLNPNSTSI</sequence>
<protein>
    <submittedName>
        <fullName evidence="1">Uncharacterized protein</fullName>
    </submittedName>
</protein>
<name>A0A1A0QXU4_MYCPR</name>
<comment type="caution">
    <text evidence="1">The sequence shown here is derived from an EMBL/GenBank/DDBJ whole genome shotgun (WGS) entry which is preliminary data.</text>
</comment>
<evidence type="ECO:0000313" key="2">
    <source>
        <dbReference type="Proteomes" id="UP000093902"/>
    </source>
</evidence>
<accession>A0A1A0QXU4</accession>
<gene>
    <name evidence="1" type="ORF">A5792_23945</name>
</gene>
<reference evidence="2" key="1">
    <citation type="submission" date="2016-06" db="EMBL/GenBank/DDBJ databases">
        <authorList>
            <person name="Sutton G."/>
            <person name="Brinkac L."/>
            <person name="Sanka R."/>
            <person name="Adams M."/>
            <person name="Lau E."/>
            <person name="Mehaffy C."/>
            <person name="Tameris M."/>
            <person name="Hatherill M."/>
            <person name="Hanekom W."/>
            <person name="Mahomed H."/>
            <person name="Mcshane H."/>
        </authorList>
    </citation>
    <scope>NUCLEOTIDE SEQUENCE [LARGE SCALE GENOMIC DNA]</scope>
    <source>
        <strain evidence="2">852002-51209_SCH5440388</strain>
    </source>
</reference>
<organism evidence="1 2">
    <name type="scientific">Mycolicibacterium peregrinum</name>
    <name type="common">Mycobacterium peregrinum</name>
    <dbReference type="NCBI Taxonomy" id="43304"/>
    <lineage>
        <taxon>Bacteria</taxon>
        <taxon>Bacillati</taxon>
        <taxon>Actinomycetota</taxon>
        <taxon>Actinomycetes</taxon>
        <taxon>Mycobacteriales</taxon>
        <taxon>Mycobacteriaceae</taxon>
        <taxon>Mycolicibacterium</taxon>
    </lineage>
</organism>